<dbReference type="EMBL" id="DS985249">
    <property type="protein sequence ID" value="EDV22578.1"/>
    <property type="molecule type" value="Genomic_DNA"/>
</dbReference>
<dbReference type="Pfam" id="PF12146">
    <property type="entry name" value="Hydrolase_4"/>
    <property type="match status" value="1"/>
</dbReference>
<gene>
    <name evidence="4" type="ORF">TRIADDRAFT_28467</name>
</gene>
<dbReference type="OrthoDB" id="247542at2759"/>
<dbReference type="InterPro" id="IPR029058">
    <property type="entry name" value="AB_hydrolase_fold"/>
</dbReference>
<proteinExistence type="inferred from homology"/>
<dbReference type="CTD" id="6756334"/>
<name>B3S449_TRIAD</name>
<comment type="similarity">
    <text evidence="1">Belongs to the AB hydrolase superfamily. AB hydrolase 4 family.</text>
</comment>
<reference evidence="4 5" key="1">
    <citation type="journal article" date="2008" name="Nature">
        <title>The Trichoplax genome and the nature of placozoans.</title>
        <authorList>
            <person name="Srivastava M."/>
            <person name="Begovic E."/>
            <person name="Chapman J."/>
            <person name="Putnam N.H."/>
            <person name="Hellsten U."/>
            <person name="Kawashima T."/>
            <person name="Kuo A."/>
            <person name="Mitros T."/>
            <person name="Salamov A."/>
            <person name="Carpenter M.L."/>
            <person name="Signorovitch A.Y."/>
            <person name="Moreno M.A."/>
            <person name="Kamm K."/>
            <person name="Grimwood J."/>
            <person name="Schmutz J."/>
            <person name="Shapiro H."/>
            <person name="Grigoriev I.V."/>
            <person name="Buss L.W."/>
            <person name="Schierwater B."/>
            <person name="Dellaporta S.L."/>
            <person name="Rokhsar D.S."/>
        </authorList>
    </citation>
    <scope>NUCLEOTIDE SEQUENCE [LARGE SCALE GENOMIC DNA]</scope>
    <source>
        <strain evidence="4 5">Grell-BS-1999</strain>
    </source>
</reference>
<feature type="non-terminal residue" evidence="4">
    <location>
        <position position="1"/>
    </location>
</feature>
<dbReference type="Gene3D" id="3.40.50.1820">
    <property type="entry name" value="alpha/beta hydrolase"/>
    <property type="match status" value="1"/>
</dbReference>
<dbReference type="PANTHER" id="PTHR10794">
    <property type="entry name" value="ABHYDROLASE DOMAIN-CONTAINING PROTEIN"/>
    <property type="match status" value="1"/>
</dbReference>
<dbReference type="OMA" id="GCCRTKI"/>
<dbReference type="ESTHER" id="triad-b3s449">
    <property type="family name" value="abh_upf0017"/>
</dbReference>
<dbReference type="GeneID" id="6756334"/>
<dbReference type="PANTHER" id="PTHR10794:SF63">
    <property type="entry name" value="ALPHA_BETA HYDROLASE 1, ISOFORM A"/>
    <property type="match status" value="1"/>
</dbReference>
<dbReference type="GO" id="GO:0008126">
    <property type="term" value="F:acetylesterase activity"/>
    <property type="evidence" value="ECO:0000318"/>
    <property type="project" value="GO_Central"/>
</dbReference>
<dbReference type="RefSeq" id="XP_002115122.1">
    <property type="nucleotide sequence ID" value="XM_002115086.1"/>
</dbReference>
<evidence type="ECO:0000256" key="1">
    <source>
        <dbReference type="ARBA" id="ARBA00010884"/>
    </source>
</evidence>
<feature type="active site" description="Charge relay system" evidence="2">
    <location>
        <position position="263"/>
    </location>
</feature>
<dbReference type="InParanoid" id="B3S449"/>
<dbReference type="HOGENOM" id="CLU_032487_4_0_1"/>
<dbReference type="InterPro" id="IPR050960">
    <property type="entry name" value="AB_hydrolase_4_sf"/>
</dbReference>
<dbReference type="FunCoup" id="B3S449">
    <property type="interactions" value="971"/>
</dbReference>
<feature type="active site" description="Charge relay system" evidence="2">
    <location>
        <position position="112"/>
    </location>
</feature>
<dbReference type="GO" id="GO:0051792">
    <property type="term" value="P:medium-chain fatty acid biosynthetic process"/>
    <property type="evidence" value="ECO:0000318"/>
    <property type="project" value="GO_Central"/>
</dbReference>
<sequence>REEFITDDGGLIYLDWSEDPNNEEYTTKDKPTVLILPGLTGSDSHVNYIKQLVHLTNLQGYRAVVFNNRGLGGAQLQTPRTFCPPFSKDVELVVNHVKLRCSNAPLIAAGVSLGGIILLNYLAKDQASKPIVAAYVSSAGWDIAKSMDSLEQPVNQILYNRHCTRRLQKMFKKEQHSFNLDEVYRANSMREIDQHYKLPVFGFSDMEEYHMAGSPSKKLSNLTIPVLCINSKDDPFSPHDAIPVNKCNAETPLALVVTKYGGHIGFMEGLFPFGPTYSDKIFAEFISSVFKYQHEL</sequence>
<feature type="domain" description="Serine aminopeptidase S33" evidence="3">
    <location>
        <begin position="30"/>
        <end position="240"/>
    </location>
</feature>
<evidence type="ECO:0000313" key="4">
    <source>
        <dbReference type="EMBL" id="EDV22578.1"/>
    </source>
</evidence>
<dbReference type="GO" id="GO:0047372">
    <property type="term" value="F:monoacylglycerol lipase activity"/>
    <property type="evidence" value="ECO:0000318"/>
    <property type="project" value="GO_Central"/>
</dbReference>
<dbReference type="eggNOG" id="KOG1838">
    <property type="taxonomic scope" value="Eukaryota"/>
</dbReference>
<evidence type="ECO:0000313" key="5">
    <source>
        <dbReference type="Proteomes" id="UP000009022"/>
    </source>
</evidence>
<dbReference type="SUPFAM" id="SSF53474">
    <property type="entry name" value="alpha/beta-Hydrolases"/>
    <property type="match status" value="1"/>
</dbReference>
<keyword evidence="5" id="KW-1185">Reference proteome</keyword>
<dbReference type="KEGG" id="tad:TRIADDRAFT_28467"/>
<dbReference type="GO" id="GO:0051793">
    <property type="term" value="P:medium-chain fatty acid catabolic process"/>
    <property type="evidence" value="ECO:0000318"/>
    <property type="project" value="GO_Central"/>
</dbReference>
<dbReference type="Proteomes" id="UP000009022">
    <property type="component" value="Unassembled WGS sequence"/>
</dbReference>
<dbReference type="PhylomeDB" id="B3S449"/>
<evidence type="ECO:0000256" key="2">
    <source>
        <dbReference type="PIRSR" id="PIRSR005211-1"/>
    </source>
</evidence>
<protein>
    <recommendedName>
        <fullName evidence="3">Serine aminopeptidase S33 domain-containing protein</fullName>
    </recommendedName>
</protein>
<dbReference type="AlphaFoldDB" id="B3S449"/>
<evidence type="ECO:0000259" key="3">
    <source>
        <dbReference type="Pfam" id="PF12146"/>
    </source>
</evidence>
<organism evidence="4 5">
    <name type="scientific">Trichoplax adhaerens</name>
    <name type="common">Trichoplax reptans</name>
    <dbReference type="NCBI Taxonomy" id="10228"/>
    <lineage>
        <taxon>Eukaryota</taxon>
        <taxon>Metazoa</taxon>
        <taxon>Placozoa</taxon>
        <taxon>Uniplacotomia</taxon>
        <taxon>Trichoplacea</taxon>
        <taxon>Trichoplacidae</taxon>
        <taxon>Trichoplax</taxon>
    </lineage>
</organism>
<dbReference type="InterPro" id="IPR012020">
    <property type="entry name" value="ABHD4"/>
</dbReference>
<feature type="active site" description="Charge relay system" evidence="2">
    <location>
        <position position="234"/>
    </location>
</feature>
<accession>B3S449</accession>
<dbReference type="PIRSF" id="PIRSF005211">
    <property type="entry name" value="Ab_hydro_YheT"/>
    <property type="match status" value="1"/>
</dbReference>
<dbReference type="InterPro" id="IPR022742">
    <property type="entry name" value="Hydrolase_4"/>
</dbReference>